<evidence type="ECO:0000259" key="6">
    <source>
        <dbReference type="Pfam" id="PF00999"/>
    </source>
</evidence>
<sequence length="453" mass="48242">MNPNPQPNAKPRWLPISLAIGIMAILGLWYVTYNPEESWQASGSMNFSLGFLMLAGYVGAIIFQVMKLPRITGYIFAGILIGPHALGIFTHERVMDLRLVDDLALSFIALTAGGSLELKELSKRFVHIGLTVLFIVLIVFCSVAALVSLAGPQFSFTAQLSPREILAMGLLLGVLAVAISPSSVIAIIAEAKAKGPFTETALGVTVAIDVIVIVLFTIAMAAARGLLMSQGADPMVFAALGGELLVSVLLGSMLGWGLAYYIKKVGHDLPLVLLLAAFGVARLSAFLSWYIHENYNASVHMEPLLICMAAGFVVANFSDYGRIFVDTLERFSLPVYLLFFCLTGASLDLHALASTWPLALAIAFMRAAGIWTATNLSGLLTKSPAPHRKRAFMAFVSQAGVAVGLAGLAQAQFPEIGGYLLTVVLALIAVNQIAGPVLLKLALNQVGETPDKK</sequence>
<evidence type="ECO:0000313" key="7">
    <source>
        <dbReference type="EMBL" id="ACL01852.1"/>
    </source>
</evidence>
<dbReference type="KEGG" id="dal:Dalk_0142"/>
<gene>
    <name evidence="7" type="ordered locus">Dalk_0142</name>
</gene>
<dbReference type="HOGENOM" id="CLU_031031_2_0_7"/>
<feature type="transmembrane region" description="Helical" evidence="5">
    <location>
        <begin position="358"/>
        <end position="380"/>
    </location>
</feature>
<feature type="transmembrane region" description="Helical" evidence="5">
    <location>
        <begin position="45"/>
        <end position="65"/>
    </location>
</feature>
<feature type="transmembrane region" description="Helical" evidence="5">
    <location>
        <begin position="303"/>
        <end position="321"/>
    </location>
</feature>
<evidence type="ECO:0000256" key="3">
    <source>
        <dbReference type="ARBA" id="ARBA00022989"/>
    </source>
</evidence>
<dbReference type="EMBL" id="CP001322">
    <property type="protein sequence ID" value="ACL01852.1"/>
    <property type="molecule type" value="Genomic_DNA"/>
</dbReference>
<dbReference type="PANTHER" id="PTHR43021">
    <property type="entry name" value="NA(+)/H(+) ANTIPORTER-RELATED"/>
    <property type="match status" value="1"/>
</dbReference>
<evidence type="ECO:0000256" key="4">
    <source>
        <dbReference type="ARBA" id="ARBA00023136"/>
    </source>
</evidence>
<dbReference type="GO" id="GO:0015297">
    <property type="term" value="F:antiporter activity"/>
    <property type="evidence" value="ECO:0007669"/>
    <property type="project" value="InterPro"/>
</dbReference>
<feature type="transmembrane region" description="Helical" evidence="5">
    <location>
        <begin position="235"/>
        <end position="259"/>
    </location>
</feature>
<evidence type="ECO:0000256" key="5">
    <source>
        <dbReference type="SAM" id="Phobius"/>
    </source>
</evidence>
<organism evidence="7 8">
    <name type="scientific">Desulfatibacillum aliphaticivorans</name>
    <dbReference type="NCBI Taxonomy" id="218208"/>
    <lineage>
        <taxon>Bacteria</taxon>
        <taxon>Pseudomonadati</taxon>
        <taxon>Thermodesulfobacteriota</taxon>
        <taxon>Desulfobacteria</taxon>
        <taxon>Desulfobacterales</taxon>
        <taxon>Desulfatibacillaceae</taxon>
        <taxon>Desulfatibacillum</taxon>
    </lineage>
</organism>
<evidence type="ECO:0000313" key="8">
    <source>
        <dbReference type="Proteomes" id="UP000000739"/>
    </source>
</evidence>
<dbReference type="PANTHER" id="PTHR43021:SF2">
    <property type="entry name" value="CATION_H+ EXCHANGER DOMAIN-CONTAINING PROTEIN"/>
    <property type="match status" value="1"/>
</dbReference>
<dbReference type="Gene3D" id="1.20.1530.20">
    <property type="match status" value="1"/>
</dbReference>
<dbReference type="InterPro" id="IPR038770">
    <property type="entry name" value="Na+/solute_symporter_sf"/>
</dbReference>
<comment type="subcellular location">
    <subcellularLocation>
        <location evidence="1">Membrane</location>
        <topology evidence="1">Multi-pass membrane protein</topology>
    </subcellularLocation>
</comment>
<dbReference type="InterPro" id="IPR006153">
    <property type="entry name" value="Cation/H_exchanger_TM"/>
</dbReference>
<feature type="transmembrane region" description="Helical" evidence="5">
    <location>
        <begin position="201"/>
        <end position="223"/>
    </location>
</feature>
<feature type="transmembrane region" description="Helical" evidence="5">
    <location>
        <begin position="271"/>
        <end position="291"/>
    </location>
</feature>
<dbReference type="Proteomes" id="UP000000739">
    <property type="component" value="Chromosome"/>
</dbReference>
<feature type="transmembrane region" description="Helical" evidence="5">
    <location>
        <begin position="165"/>
        <end position="189"/>
    </location>
</feature>
<feature type="transmembrane region" description="Helical" evidence="5">
    <location>
        <begin position="392"/>
        <end position="413"/>
    </location>
</feature>
<proteinExistence type="predicted"/>
<evidence type="ECO:0000256" key="1">
    <source>
        <dbReference type="ARBA" id="ARBA00004141"/>
    </source>
</evidence>
<feature type="domain" description="Cation/H+ exchanger transmembrane" evidence="6">
    <location>
        <begin position="58"/>
        <end position="429"/>
    </location>
</feature>
<keyword evidence="8" id="KW-1185">Reference proteome</keyword>
<feature type="transmembrane region" description="Helical" evidence="5">
    <location>
        <begin position="125"/>
        <end position="145"/>
    </location>
</feature>
<protein>
    <submittedName>
        <fullName evidence="7">Sodium/hydrogen exchanger</fullName>
    </submittedName>
</protein>
<keyword evidence="2 5" id="KW-0812">Transmembrane</keyword>
<dbReference type="GO" id="GO:0016020">
    <property type="term" value="C:membrane"/>
    <property type="evidence" value="ECO:0007669"/>
    <property type="project" value="UniProtKB-SubCell"/>
</dbReference>
<reference evidence="7 8" key="1">
    <citation type="journal article" date="2012" name="Environ. Microbiol.">
        <title>The genome sequence of Desulfatibacillum alkenivorans AK-01: a blueprint for anaerobic alkane oxidation.</title>
        <authorList>
            <person name="Callaghan A.V."/>
            <person name="Morris B.E."/>
            <person name="Pereira I.A."/>
            <person name="McInerney M.J."/>
            <person name="Austin R.N."/>
            <person name="Groves J.T."/>
            <person name="Kukor J.J."/>
            <person name="Suflita J.M."/>
            <person name="Young L.Y."/>
            <person name="Zylstra G.J."/>
            <person name="Wawrik B."/>
        </authorList>
    </citation>
    <scope>NUCLEOTIDE SEQUENCE [LARGE SCALE GENOMIC DNA]</scope>
    <source>
        <strain evidence="7 8">AK-01</strain>
    </source>
</reference>
<evidence type="ECO:0000256" key="2">
    <source>
        <dbReference type="ARBA" id="ARBA00022692"/>
    </source>
</evidence>
<dbReference type="eggNOG" id="COG0475">
    <property type="taxonomic scope" value="Bacteria"/>
</dbReference>
<keyword evidence="4 5" id="KW-0472">Membrane</keyword>
<feature type="transmembrane region" description="Helical" evidence="5">
    <location>
        <begin position="12"/>
        <end position="33"/>
    </location>
</feature>
<name>B8FMI5_DESAL</name>
<keyword evidence="3 5" id="KW-1133">Transmembrane helix</keyword>
<feature type="transmembrane region" description="Helical" evidence="5">
    <location>
        <begin position="333"/>
        <end position="352"/>
    </location>
</feature>
<accession>B8FMI5</accession>
<feature type="transmembrane region" description="Helical" evidence="5">
    <location>
        <begin position="71"/>
        <end position="89"/>
    </location>
</feature>
<feature type="transmembrane region" description="Helical" evidence="5">
    <location>
        <begin position="419"/>
        <end position="443"/>
    </location>
</feature>
<dbReference type="AlphaFoldDB" id="B8FMI5"/>
<dbReference type="Pfam" id="PF00999">
    <property type="entry name" value="Na_H_Exchanger"/>
    <property type="match status" value="1"/>
</dbReference>
<dbReference type="GO" id="GO:1902600">
    <property type="term" value="P:proton transmembrane transport"/>
    <property type="evidence" value="ECO:0007669"/>
    <property type="project" value="InterPro"/>
</dbReference>
<dbReference type="RefSeq" id="WP_012609292.1">
    <property type="nucleotide sequence ID" value="NC_011768.1"/>
</dbReference>